<dbReference type="AlphaFoldDB" id="A0A3E0TSF7"/>
<sequence length="146" mass="16820">MTDVQLNEFQLHELLVRDGIELIDLPLSKLLLMNDSQYPWFVLVPRVENIKDIYQLDWEQQQQLLNESSMLSEVLMEIFKGDKMNVAALGNVCPQLHMHHIVRFENDPAWPKPIWGELPMKPYTANAIDDVKAKVLPSIKAVLANS</sequence>
<accession>A0A3E0TSF7</accession>
<dbReference type="SUPFAM" id="SSF54197">
    <property type="entry name" value="HIT-like"/>
    <property type="match status" value="1"/>
</dbReference>
<evidence type="ECO:0000313" key="3">
    <source>
        <dbReference type="EMBL" id="REL27413.1"/>
    </source>
</evidence>
<dbReference type="InterPro" id="IPR011146">
    <property type="entry name" value="HIT-like"/>
</dbReference>
<dbReference type="OrthoDB" id="9799145at2"/>
<dbReference type="InterPro" id="IPR026026">
    <property type="entry name" value="HIT_Hint"/>
</dbReference>
<protein>
    <submittedName>
        <fullName evidence="3">HIT domain-containing protein</fullName>
    </submittedName>
</protein>
<comment type="caution">
    <text evidence="3">The sequence shown here is derived from an EMBL/GenBank/DDBJ whole genome shotgun (WGS) entry which is preliminary data.</text>
</comment>
<reference evidence="3 4" key="1">
    <citation type="submission" date="2018-08" db="EMBL/GenBank/DDBJ databases">
        <title>Thalassotalea euphylliae genome.</title>
        <authorList>
            <person name="Summers S."/>
            <person name="Rice S.A."/>
            <person name="Freckelton M.L."/>
            <person name="Nedved B.T."/>
            <person name="Hadfield M.G."/>
        </authorList>
    </citation>
    <scope>NUCLEOTIDE SEQUENCE [LARGE SCALE GENOMIC DNA]</scope>
    <source>
        <strain evidence="3 4">H1</strain>
    </source>
</reference>
<dbReference type="Gene3D" id="3.30.428.10">
    <property type="entry name" value="HIT-like"/>
    <property type="match status" value="1"/>
</dbReference>
<evidence type="ECO:0000313" key="4">
    <source>
        <dbReference type="Proteomes" id="UP000256478"/>
    </source>
</evidence>
<dbReference type="Proteomes" id="UP000256478">
    <property type="component" value="Unassembled WGS sequence"/>
</dbReference>
<evidence type="ECO:0000259" key="2">
    <source>
        <dbReference type="PROSITE" id="PS51084"/>
    </source>
</evidence>
<dbReference type="PIRSF" id="PIRSF000714">
    <property type="entry name" value="HIT"/>
    <property type="match status" value="1"/>
</dbReference>
<dbReference type="GO" id="GO:0003824">
    <property type="term" value="F:catalytic activity"/>
    <property type="evidence" value="ECO:0007669"/>
    <property type="project" value="InterPro"/>
</dbReference>
<dbReference type="RefSeq" id="WP_116008493.1">
    <property type="nucleotide sequence ID" value="NZ_QUOU01000001.1"/>
</dbReference>
<evidence type="ECO:0000256" key="1">
    <source>
        <dbReference type="PROSITE-ProRule" id="PRU00464"/>
    </source>
</evidence>
<dbReference type="PROSITE" id="PS51084">
    <property type="entry name" value="HIT_2"/>
    <property type="match status" value="1"/>
</dbReference>
<feature type="domain" description="HIT" evidence="2">
    <location>
        <begin position="42"/>
        <end position="110"/>
    </location>
</feature>
<dbReference type="InterPro" id="IPR036265">
    <property type="entry name" value="HIT-like_sf"/>
</dbReference>
<comment type="caution">
    <text evidence="1">Lacks conserved residue(s) required for the propagation of feature annotation.</text>
</comment>
<organism evidence="3 4">
    <name type="scientific">Thalassotalea euphylliae</name>
    <dbReference type="NCBI Taxonomy" id="1655234"/>
    <lineage>
        <taxon>Bacteria</taxon>
        <taxon>Pseudomonadati</taxon>
        <taxon>Pseudomonadota</taxon>
        <taxon>Gammaproteobacteria</taxon>
        <taxon>Alteromonadales</taxon>
        <taxon>Colwelliaceae</taxon>
        <taxon>Thalassotalea</taxon>
    </lineage>
</organism>
<gene>
    <name evidence="3" type="ORF">DXX93_13105</name>
</gene>
<dbReference type="EMBL" id="QUOU01000001">
    <property type="protein sequence ID" value="REL27413.1"/>
    <property type="molecule type" value="Genomic_DNA"/>
</dbReference>
<dbReference type="Pfam" id="PF01230">
    <property type="entry name" value="HIT"/>
    <property type="match status" value="1"/>
</dbReference>
<name>A0A3E0TSF7_9GAMM</name>
<proteinExistence type="predicted"/>